<feature type="region of interest" description="Disordered" evidence="1">
    <location>
        <begin position="1"/>
        <end position="28"/>
    </location>
</feature>
<feature type="domain" description="NAD-glutamate dehydrogenase ACT3" evidence="4">
    <location>
        <begin position="44"/>
        <end position="109"/>
    </location>
</feature>
<dbReference type="GO" id="GO:0006538">
    <property type="term" value="P:L-glutamate catabolic process"/>
    <property type="evidence" value="ECO:0007669"/>
    <property type="project" value="InterPro"/>
</dbReference>
<gene>
    <name evidence="5" type="ORF">WSS_A14929</name>
</gene>
<dbReference type="PANTHER" id="PTHR43403">
    <property type="entry name" value="NAD-SPECIFIC GLUTAMATE DEHYDROGENASE"/>
    <property type="match status" value="1"/>
</dbReference>
<dbReference type="Pfam" id="PF21077">
    <property type="entry name" value="GDH_ACT3"/>
    <property type="match status" value="1"/>
</dbReference>
<evidence type="ECO:0000313" key="5">
    <source>
        <dbReference type="EMBL" id="EKT81928.1"/>
    </source>
</evidence>
<feature type="domain" description="NAD-glutamate dehydrogenase catalytic" evidence="2">
    <location>
        <begin position="216"/>
        <end position="715"/>
    </location>
</feature>
<dbReference type="InterPro" id="IPR036291">
    <property type="entry name" value="NAD(P)-bd_dom_sf"/>
</dbReference>
<dbReference type="InterPro" id="IPR046346">
    <property type="entry name" value="Aminoacid_DH-like_N_sf"/>
</dbReference>
<evidence type="ECO:0000259" key="2">
    <source>
        <dbReference type="Pfam" id="PF05088"/>
    </source>
</evidence>
<evidence type="ECO:0000259" key="4">
    <source>
        <dbReference type="Pfam" id="PF21077"/>
    </source>
</evidence>
<dbReference type="SUPFAM" id="SSF51735">
    <property type="entry name" value="NAD(P)-binding Rossmann-fold domains"/>
    <property type="match status" value="1"/>
</dbReference>
<dbReference type="EMBL" id="AJYC02000046">
    <property type="protein sequence ID" value="EKT81928.1"/>
    <property type="molecule type" value="Genomic_DNA"/>
</dbReference>
<dbReference type="InterPro" id="IPR048381">
    <property type="entry name" value="GDH_C"/>
</dbReference>
<dbReference type="GO" id="GO:0004069">
    <property type="term" value="F:L-aspartate:2-oxoglutarate aminotransferase activity"/>
    <property type="evidence" value="ECO:0007669"/>
    <property type="project" value="InterPro"/>
</dbReference>
<name>K8XJY5_RHOOP</name>
<dbReference type="InterPro" id="IPR049056">
    <property type="entry name" value="NAD_Glu_DH_HM3"/>
</dbReference>
<sequence length="1135" mass="122754">MTTDTGQLRPAHSSEQRAPAPSSEHNDKVAALSDGDVDFRLDAISATDSARGIVRLTIYLAGHSASLSTIMPMLHSMNIEVLDERPTEFTRGDGLQCWRYDFRLQIDPAVTDRIDSGTLAESVTSTLWAIWTRHIEIDRFNALVLGASLSWREAEMLRAYARYLRQISLPFSQSYICSVLLDNPATTRALVALFTRRFHPATAASLEQLQPDVDALSQAIDAVTGLDADRILRAYSSLIQATVRTNYFADRAAEALTLKLTPHAIGEAPHPRPLSEIFVYSRRVEGVHLRFGKVARGGLRHSDRPQDFRTEILGLAKAQSVKNAVIVPAGAKGGFIVKEPDHQAGGPALDRARQLDETVVCYRIFIGALLDVVDNLDVTDRRVLADPDVVRHDGDDTYLVVAADKGTATFSDHANAVACARGFWLGDAFASGGSVGYDHKAMAITARGAWESVTQHFRELGHDVMTAPTTVVGIGDMSGDVFGNGMLLSRQLQLVAAFDHRHIVVDPTPDPATSYAERARLFTLDSSSWSDYDPAALSPGGFIVPRTAKRIPLTPEARTALGISHTVTAPTPNELITAILKAPVDLLWNGGIGTYVKASTETHAHAGDKTNDAVRVNGNHLRARVIGEGGNLGLTQRGRIEYARAGGRINTDALDNSAGVDCSDHEVNIKIVLDAAIRNGRLDPNARTPLLESMTDDVADLVLADNRNQNELLSMVRGTGNSQLPMHARLISELEETTGLDRDLEALPSKAAIRTLHTEGAALTSPELATVVAHVKLAVKAAVLAGNLPDVDHVHWLLTDYFPDRLRRDYATEISSHPLRRNIIATALANDIINVGGPTYVMRMRDETGADTPDVVRAHLVASEVFGIRQLRETIRRADPQLPAAAVAALQREITRLLDRATRWFLTNRPQPVAVGAEISRYQGTVTALSTSMPQWLSGPDAEEVRAKAAAFVSSGVPSTIADQAAGLLDSFSLLNIVDAAELSHGADPEVVAPVYFALSTRLRIGQLLTAVSALTPTDKWDSLARLALRDELHSALRALTLDALAVSSPADTTEHRIAEWYSVNRSRIHRAHSVLDDADAELGTTKTMSALTVAARQIRSMVGAPGSGSSRDMASLLIALDNALGTPTRPDLEE</sequence>
<dbReference type="RefSeq" id="WP_005256937.1">
    <property type="nucleotide sequence ID" value="NZ_AJYC02000046.1"/>
</dbReference>
<dbReference type="PANTHER" id="PTHR43403:SF1">
    <property type="entry name" value="NAD-SPECIFIC GLUTAMATE DEHYDROGENASE"/>
    <property type="match status" value="1"/>
</dbReference>
<reference evidence="5 6" key="1">
    <citation type="journal article" date="2013" name="Genome Announc.">
        <title>Draft Genome Sequence of Rhodococcus opacus Strain M213 Shows a Diverse Catabolic Potential.</title>
        <authorList>
            <person name="Pathak A."/>
            <person name="Green S.J."/>
            <person name="Ogram A."/>
            <person name="Chauhan A."/>
        </authorList>
    </citation>
    <scope>NUCLEOTIDE SEQUENCE [LARGE SCALE GENOMIC DNA]</scope>
    <source>
        <strain evidence="5 6">M213</strain>
    </source>
</reference>
<organism evidence="5 6">
    <name type="scientific">Rhodococcus opacus M213</name>
    <dbReference type="NCBI Taxonomy" id="1129896"/>
    <lineage>
        <taxon>Bacteria</taxon>
        <taxon>Bacillati</taxon>
        <taxon>Actinomycetota</taxon>
        <taxon>Actinomycetes</taxon>
        <taxon>Mycobacteriales</taxon>
        <taxon>Nocardiaceae</taxon>
        <taxon>Rhodococcus</taxon>
    </lineage>
</organism>
<proteinExistence type="predicted"/>
<dbReference type="Gene3D" id="3.40.50.720">
    <property type="entry name" value="NAD(P)-binding Rossmann-like Domain"/>
    <property type="match status" value="1"/>
</dbReference>
<feature type="domain" description="NAD-specific glutamate dehydrogenase C-terminal" evidence="3">
    <location>
        <begin position="761"/>
        <end position="1100"/>
    </location>
</feature>
<dbReference type="GO" id="GO:0004352">
    <property type="term" value="F:glutamate dehydrogenase (NAD+) activity"/>
    <property type="evidence" value="ECO:0007669"/>
    <property type="project" value="InterPro"/>
</dbReference>
<evidence type="ECO:0000256" key="1">
    <source>
        <dbReference type="SAM" id="MobiDB-lite"/>
    </source>
</evidence>
<dbReference type="InterPro" id="IPR028971">
    <property type="entry name" value="NAD-GDH_cat"/>
</dbReference>
<dbReference type="InterPro" id="IPR049064">
    <property type="entry name" value="NAD_Glu_DH_ACT3"/>
</dbReference>
<dbReference type="Proteomes" id="UP000005951">
    <property type="component" value="Unassembled WGS sequence"/>
</dbReference>
<dbReference type="Pfam" id="PF05088">
    <property type="entry name" value="Bac_GDH_CD"/>
    <property type="match status" value="1"/>
</dbReference>
<dbReference type="Pfam" id="PF21078">
    <property type="entry name" value="GDH_HM3"/>
    <property type="match status" value="1"/>
</dbReference>
<protein>
    <submittedName>
        <fullName evidence="5">NAD-specific glutamate dehydrogenase</fullName>
    </submittedName>
</protein>
<dbReference type="AlphaFoldDB" id="K8XJY5"/>
<evidence type="ECO:0000313" key="6">
    <source>
        <dbReference type="Proteomes" id="UP000005951"/>
    </source>
</evidence>
<accession>K8XJY5</accession>
<dbReference type="InterPro" id="IPR007780">
    <property type="entry name" value="NAD_Glu_DH_bac"/>
</dbReference>
<comment type="caution">
    <text evidence="5">The sequence shown here is derived from an EMBL/GenBank/DDBJ whole genome shotgun (WGS) entry which is preliminary data.</text>
</comment>
<evidence type="ECO:0000259" key="3">
    <source>
        <dbReference type="Pfam" id="PF21074"/>
    </source>
</evidence>
<dbReference type="Pfam" id="PF21074">
    <property type="entry name" value="GDH_C"/>
    <property type="match status" value="1"/>
</dbReference>
<dbReference type="SUPFAM" id="SSF53223">
    <property type="entry name" value="Aminoacid dehydrogenase-like, N-terminal domain"/>
    <property type="match status" value="1"/>
</dbReference>